<dbReference type="EMBL" id="ML769730">
    <property type="protein sequence ID" value="KAE9388721.1"/>
    <property type="molecule type" value="Genomic_DNA"/>
</dbReference>
<reference evidence="1" key="1">
    <citation type="journal article" date="2019" name="Environ. Microbiol.">
        <title>Fungal ecological strategies reflected in gene transcription - a case study of two litter decomposers.</title>
        <authorList>
            <person name="Barbi F."/>
            <person name="Kohler A."/>
            <person name="Barry K."/>
            <person name="Baskaran P."/>
            <person name="Daum C."/>
            <person name="Fauchery L."/>
            <person name="Ihrmark K."/>
            <person name="Kuo A."/>
            <person name="LaButti K."/>
            <person name="Lipzen A."/>
            <person name="Morin E."/>
            <person name="Grigoriev I.V."/>
            <person name="Henrissat B."/>
            <person name="Lindahl B."/>
            <person name="Martin F."/>
        </authorList>
    </citation>
    <scope>NUCLEOTIDE SEQUENCE</scope>
    <source>
        <strain evidence="1">JB14</strain>
    </source>
</reference>
<name>A0A6A4GSJ6_9AGAR</name>
<proteinExistence type="predicted"/>
<dbReference type="Proteomes" id="UP000799118">
    <property type="component" value="Unassembled WGS sequence"/>
</dbReference>
<evidence type="ECO:0000313" key="1">
    <source>
        <dbReference type="EMBL" id="KAE9388721.1"/>
    </source>
</evidence>
<dbReference type="AlphaFoldDB" id="A0A6A4GSJ6"/>
<dbReference type="OrthoDB" id="3268922at2759"/>
<sequence>MAFYSGLLGSDGARFPGQDAVDIFLANPTINQIRLRQRVYCWSQGESLAFYERTVDGGTNWTIVPALLWRIRWVNLGFTHPFHPQIAPNIPVIIVGVQAPFVKVIAGIAVAGYRLQWYYKTEIEQFQVLPGYHEDGTLVRTQIPLYYHEHHPRTGHTTHDTPKFKPGGKMHAFLKLQYNTQVNSFQAAISSKEG</sequence>
<accession>A0A6A4GSJ6</accession>
<organism evidence="1 2">
    <name type="scientific">Gymnopus androsaceus JB14</name>
    <dbReference type="NCBI Taxonomy" id="1447944"/>
    <lineage>
        <taxon>Eukaryota</taxon>
        <taxon>Fungi</taxon>
        <taxon>Dikarya</taxon>
        <taxon>Basidiomycota</taxon>
        <taxon>Agaricomycotina</taxon>
        <taxon>Agaricomycetes</taxon>
        <taxon>Agaricomycetidae</taxon>
        <taxon>Agaricales</taxon>
        <taxon>Marasmiineae</taxon>
        <taxon>Omphalotaceae</taxon>
        <taxon>Gymnopus</taxon>
    </lineage>
</organism>
<evidence type="ECO:0000313" key="2">
    <source>
        <dbReference type="Proteomes" id="UP000799118"/>
    </source>
</evidence>
<protein>
    <submittedName>
        <fullName evidence="1">Uncharacterized protein</fullName>
    </submittedName>
</protein>
<gene>
    <name evidence="1" type="ORF">BT96DRAFT_1003937</name>
</gene>
<keyword evidence="2" id="KW-1185">Reference proteome</keyword>